<protein>
    <recommendedName>
        <fullName evidence="3">O-methyltransferase domain-containing protein</fullName>
    </recommendedName>
</protein>
<dbReference type="Proteomes" id="UP000095767">
    <property type="component" value="Unassembled WGS sequence"/>
</dbReference>
<evidence type="ECO:0000313" key="2">
    <source>
        <dbReference type="Proteomes" id="UP000095767"/>
    </source>
</evidence>
<accession>A0A1E5UTI1</accession>
<keyword evidence="2" id="KW-1185">Reference proteome</keyword>
<dbReference type="EMBL" id="LWDX02063789">
    <property type="protein sequence ID" value="OEL16170.1"/>
    <property type="molecule type" value="Genomic_DNA"/>
</dbReference>
<dbReference type="Gene3D" id="3.40.50.150">
    <property type="entry name" value="Vaccinia Virus protein VP39"/>
    <property type="match status" value="1"/>
</dbReference>
<evidence type="ECO:0008006" key="3">
    <source>
        <dbReference type="Google" id="ProtNLM"/>
    </source>
</evidence>
<evidence type="ECO:0000313" key="1">
    <source>
        <dbReference type="EMBL" id="OEL16170.1"/>
    </source>
</evidence>
<dbReference type="SUPFAM" id="SSF53335">
    <property type="entry name" value="S-adenosyl-L-methionine-dependent methyltransferases"/>
    <property type="match status" value="1"/>
</dbReference>
<organism evidence="1 2">
    <name type="scientific">Dichanthelium oligosanthes</name>
    <dbReference type="NCBI Taxonomy" id="888268"/>
    <lineage>
        <taxon>Eukaryota</taxon>
        <taxon>Viridiplantae</taxon>
        <taxon>Streptophyta</taxon>
        <taxon>Embryophyta</taxon>
        <taxon>Tracheophyta</taxon>
        <taxon>Spermatophyta</taxon>
        <taxon>Magnoliopsida</taxon>
        <taxon>Liliopsida</taxon>
        <taxon>Poales</taxon>
        <taxon>Poaceae</taxon>
        <taxon>PACMAD clade</taxon>
        <taxon>Panicoideae</taxon>
        <taxon>Panicodae</taxon>
        <taxon>Paniceae</taxon>
        <taxon>Dichantheliinae</taxon>
        <taxon>Dichanthelium</taxon>
    </lineage>
</organism>
<name>A0A1E5UTI1_9POAL</name>
<dbReference type="InterPro" id="IPR029063">
    <property type="entry name" value="SAM-dependent_MTases_sf"/>
</dbReference>
<dbReference type="STRING" id="888268.A0A1E5UTI1"/>
<proteinExistence type="predicted"/>
<dbReference type="OrthoDB" id="663756at2759"/>
<dbReference type="AlphaFoldDB" id="A0A1E5UTI1"/>
<sequence length="64" mass="7230">MLVGAGSSDHKHVEAQVLFDVFIMFVNGIKRNEHEFKKIIIEAGFSDYKIIPVPGVRSIIKVYP</sequence>
<comment type="caution">
    <text evidence="1">The sequence shown here is derived from an EMBL/GenBank/DDBJ whole genome shotgun (WGS) entry which is preliminary data.</text>
</comment>
<reference evidence="1 2" key="1">
    <citation type="submission" date="2016-09" db="EMBL/GenBank/DDBJ databases">
        <title>The draft genome of Dichanthelium oligosanthes: A C3 panicoid grass species.</title>
        <authorList>
            <person name="Studer A.J."/>
            <person name="Schnable J.C."/>
            <person name="Brutnell T.P."/>
        </authorList>
    </citation>
    <scope>NUCLEOTIDE SEQUENCE [LARGE SCALE GENOMIC DNA]</scope>
    <source>
        <strain evidence="2">cv. Kellogg 1175</strain>
        <tissue evidence="1">Leaf</tissue>
    </source>
</reference>
<gene>
    <name evidence="1" type="ORF">BAE44_0022812</name>
</gene>